<comment type="caution">
    <text evidence="3">The sequence shown here is derived from an EMBL/GenBank/DDBJ whole genome shotgun (WGS) entry which is preliminary data.</text>
</comment>
<evidence type="ECO:0000313" key="4">
    <source>
        <dbReference type="Proteomes" id="UP000681720"/>
    </source>
</evidence>
<dbReference type="AlphaFoldDB" id="A0A8S3EHF2"/>
<proteinExistence type="predicted"/>
<gene>
    <name evidence="2" type="ORF">BYL167_LOCUS51175</name>
    <name evidence="3" type="ORF">GIL414_LOCUS60209</name>
</gene>
<dbReference type="Proteomes" id="UP000681720">
    <property type="component" value="Unassembled WGS sequence"/>
</dbReference>
<sequence>MDYRTLVNEDNDGAEIPDQSLSPFMQFDTE</sequence>
<evidence type="ECO:0000313" key="3">
    <source>
        <dbReference type="EMBL" id="CAF5055486.1"/>
    </source>
</evidence>
<organism evidence="3 4">
    <name type="scientific">Rotaria magnacalcarata</name>
    <dbReference type="NCBI Taxonomy" id="392030"/>
    <lineage>
        <taxon>Eukaryota</taxon>
        <taxon>Metazoa</taxon>
        <taxon>Spiralia</taxon>
        <taxon>Gnathifera</taxon>
        <taxon>Rotifera</taxon>
        <taxon>Eurotatoria</taxon>
        <taxon>Bdelloidea</taxon>
        <taxon>Philodinida</taxon>
        <taxon>Philodinidae</taxon>
        <taxon>Rotaria</taxon>
    </lineage>
</organism>
<dbReference type="Proteomes" id="UP000681967">
    <property type="component" value="Unassembled WGS sequence"/>
</dbReference>
<feature type="region of interest" description="Disordered" evidence="1">
    <location>
        <begin position="1"/>
        <end position="30"/>
    </location>
</feature>
<evidence type="ECO:0000256" key="1">
    <source>
        <dbReference type="SAM" id="MobiDB-lite"/>
    </source>
</evidence>
<reference evidence="3" key="1">
    <citation type="submission" date="2021-02" db="EMBL/GenBank/DDBJ databases">
        <authorList>
            <person name="Nowell W R."/>
        </authorList>
    </citation>
    <scope>NUCLEOTIDE SEQUENCE</scope>
</reference>
<evidence type="ECO:0000313" key="2">
    <source>
        <dbReference type="EMBL" id="CAF4876527.1"/>
    </source>
</evidence>
<dbReference type="EMBL" id="CAJOBJ010231330">
    <property type="protein sequence ID" value="CAF5055486.1"/>
    <property type="molecule type" value="Genomic_DNA"/>
</dbReference>
<protein>
    <submittedName>
        <fullName evidence="3">Uncharacterized protein</fullName>
    </submittedName>
</protein>
<feature type="non-terminal residue" evidence="3">
    <location>
        <position position="30"/>
    </location>
</feature>
<name>A0A8S3EHF2_9BILA</name>
<dbReference type="EMBL" id="CAJOBH010160340">
    <property type="protein sequence ID" value="CAF4876527.1"/>
    <property type="molecule type" value="Genomic_DNA"/>
</dbReference>
<accession>A0A8S3EHF2</accession>